<keyword evidence="11 19" id="KW-0472">Membrane</keyword>
<evidence type="ECO:0000256" key="10">
    <source>
        <dbReference type="ARBA" id="ARBA00023002"/>
    </source>
</evidence>
<dbReference type="InterPro" id="IPR014206">
    <property type="entry name" value="Cyt_c_ubiqinol_oxidase_su3"/>
</dbReference>
<evidence type="ECO:0000256" key="5">
    <source>
        <dbReference type="ARBA" id="ARBA00022448"/>
    </source>
</evidence>
<evidence type="ECO:0000256" key="4">
    <source>
        <dbReference type="ARBA" id="ARBA00014687"/>
    </source>
</evidence>
<comment type="function">
    <text evidence="12">Cytochrome bo(3) ubiquinol terminal oxidase is the component of the aerobic respiratory chain of E.coli that predominates when cells are grown at high aeration. Has proton pump activity across the membrane in addition to electron transfer, pumping 2 protons/electron.</text>
</comment>
<dbReference type="PANTHER" id="PTHR11403">
    <property type="entry name" value="CYTOCHROME C OXIDASE SUBUNIT III"/>
    <property type="match status" value="1"/>
</dbReference>
<dbReference type="GO" id="GO:0009486">
    <property type="term" value="F:cytochrome bo3 ubiquinol oxidase activity"/>
    <property type="evidence" value="ECO:0007669"/>
    <property type="project" value="InterPro"/>
</dbReference>
<evidence type="ECO:0000256" key="16">
    <source>
        <dbReference type="ARBA" id="ARBA00032717"/>
    </source>
</evidence>
<protein>
    <recommendedName>
        <fullName evidence="4">Cytochrome bo(3) ubiquinol oxidase subunit 3</fullName>
    </recommendedName>
    <alternativeName>
        <fullName evidence="15">Cytochrome o ubiquinol oxidase subunit 3</fullName>
    </alternativeName>
    <alternativeName>
        <fullName evidence="13">Oxidase bo(3) subunit 3</fullName>
    </alternativeName>
    <alternativeName>
        <fullName evidence="17">Ubiquinol oxidase chain C</fullName>
    </alternativeName>
    <alternativeName>
        <fullName evidence="16">Ubiquinol oxidase polypeptide III</fullName>
    </alternativeName>
    <alternativeName>
        <fullName evidence="14">Ubiquinol oxidase subunit 3</fullName>
    </alternativeName>
</protein>
<keyword evidence="8" id="KW-0249">Electron transport</keyword>
<gene>
    <name evidence="21" type="primary">cyoC</name>
    <name evidence="21" type="ORF">ICMP_349</name>
</gene>
<evidence type="ECO:0000256" key="13">
    <source>
        <dbReference type="ARBA" id="ARBA00030072"/>
    </source>
</evidence>
<comment type="subunit">
    <text evidence="3">Heterooctamer of two A chains, two B chains, two C chains and two D chains.</text>
</comment>
<dbReference type="InterPro" id="IPR013833">
    <property type="entry name" value="Cyt_c_oxidase_su3_a-hlx"/>
</dbReference>
<dbReference type="SUPFAM" id="SSF81452">
    <property type="entry name" value="Cytochrome c oxidase subunit III-like"/>
    <property type="match status" value="1"/>
</dbReference>
<dbReference type="FunFam" id="1.20.120.80:FF:000001">
    <property type="entry name" value="Cytochrome (Ubi)quinol oxidase subunit III"/>
    <property type="match status" value="1"/>
</dbReference>
<evidence type="ECO:0000259" key="20">
    <source>
        <dbReference type="PROSITE" id="PS50253"/>
    </source>
</evidence>
<evidence type="ECO:0000256" key="6">
    <source>
        <dbReference type="ARBA" id="ARBA00022475"/>
    </source>
</evidence>
<feature type="transmembrane region" description="Helical" evidence="19">
    <location>
        <begin position="62"/>
        <end position="87"/>
    </location>
</feature>
<sequence>MLTKTVINQKDKISQSNHILKSNTIFGFWIYMMSDCIIFATLFATYAVMVNNTADGPIGKDFFKIPFVLIETVFLLISSLTYGMAVISMSSKSKDNVNRWLFLTFLLGLSFVLMEIYEFNHLITKNISPRNSGFLSCFFTLVGTHGLHVICGLIWIMVLIFQITQKGLTTTNCTRIMCLSLFWHFLDIVWICLYTIVYLMGVI</sequence>
<evidence type="ECO:0000313" key="21">
    <source>
        <dbReference type="EMBL" id="BAH83202.1"/>
    </source>
</evidence>
<comment type="similarity">
    <text evidence="2 18">Belongs to the cytochrome c oxidase subunit 3 family.</text>
</comment>
<accession>C5WCZ6</accession>
<dbReference type="CDD" id="cd02863">
    <property type="entry name" value="Ubiquinol_oxidase_III"/>
    <property type="match status" value="1"/>
</dbReference>
<dbReference type="Pfam" id="PF00510">
    <property type="entry name" value="COX3"/>
    <property type="match status" value="1"/>
</dbReference>
<dbReference type="InterPro" id="IPR000298">
    <property type="entry name" value="Cyt_c_oxidase-like_su3"/>
</dbReference>
<feature type="transmembrane region" description="Helical" evidence="19">
    <location>
        <begin position="138"/>
        <end position="161"/>
    </location>
</feature>
<keyword evidence="22" id="KW-1185">Reference proteome</keyword>
<feature type="transmembrane region" description="Helical" evidence="19">
    <location>
        <begin position="181"/>
        <end position="201"/>
    </location>
</feature>
<dbReference type="OrthoDB" id="9810850at2"/>
<feature type="transmembrane region" description="Helical" evidence="19">
    <location>
        <begin position="99"/>
        <end position="117"/>
    </location>
</feature>
<dbReference type="PANTHER" id="PTHR11403:SF2">
    <property type="entry name" value="CYTOCHROME BO(3) UBIQUINOL OXIDASE SUBUNIT 3"/>
    <property type="match status" value="1"/>
</dbReference>
<dbReference type="HOGENOM" id="CLU_044071_3_0_6"/>
<dbReference type="Proteomes" id="UP000061704">
    <property type="component" value="Chromosome"/>
</dbReference>
<dbReference type="Gene3D" id="1.20.120.80">
    <property type="entry name" value="Cytochrome c oxidase, subunit III, four-helix bundle"/>
    <property type="match status" value="1"/>
</dbReference>
<dbReference type="GO" id="GO:0005886">
    <property type="term" value="C:plasma membrane"/>
    <property type="evidence" value="ECO:0007669"/>
    <property type="project" value="UniProtKB-SubCell"/>
</dbReference>
<organism evidence="21 22">
    <name type="scientific">Candidatus Ishikawaella capsulata Mpkobe</name>
    <dbReference type="NCBI Taxonomy" id="476281"/>
    <lineage>
        <taxon>Bacteria</taxon>
        <taxon>Pseudomonadati</taxon>
        <taxon>Pseudomonadota</taxon>
        <taxon>Gammaproteobacteria</taxon>
        <taxon>Enterobacterales</taxon>
        <taxon>Enterobacteriaceae</taxon>
        <taxon>Candidatus Ishikawella</taxon>
    </lineage>
</organism>
<dbReference type="InterPro" id="IPR035973">
    <property type="entry name" value="Cyt_c_oxidase_su3-like_sf"/>
</dbReference>
<keyword evidence="10" id="KW-0560">Oxidoreductase</keyword>
<keyword evidence="7 18" id="KW-0812">Transmembrane</keyword>
<evidence type="ECO:0000256" key="8">
    <source>
        <dbReference type="ARBA" id="ARBA00022982"/>
    </source>
</evidence>
<dbReference type="InterPro" id="IPR024791">
    <property type="entry name" value="Cyt_c/ubiquinol_Oxase_su3"/>
</dbReference>
<keyword evidence="9 19" id="KW-1133">Transmembrane helix</keyword>
<dbReference type="GO" id="GO:0004129">
    <property type="term" value="F:cytochrome-c oxidase activity"/>
    <property type="evidence" value="ECO:0007669"/>
    <property type="project" value="InterPro"/>
</dbReference>
<evidence type="ECO:0000256" key="12">
    <source>
        <dbReference type="ARBA" id="ARBA00025694"/>
    </source>
</evidence>
<dbReference type="PROSITE" id="PS50253">
    <property type="entry name" value="COX3"/>
    <property type="match status" value="1"/>
</dbReference>
<evidence type="ECO:0000256" key="19">
    <source>
        <dbReference type="SAM" id="Phobius"/>
    </source>
</evidence>
<feature type="domain" description="Heme-copper oxidase subunit III family profile" evidence="20">
    <location>
        <begin position="1"/>
        <end position="202"/>
    </location>
</feature>
<dbReference type="STRING" id="476281.ICMP_349"/>
<evidence type="ECO:0000256" key="15">
    <source>
        <dbReference type="ARBA" id="ARBA00032189"/>
    </source>
</evidence>
<evidence type="ECO:0000256" key="17">
    <source>
        <dbReference type="ARBA" id="ARBA00077247"/>
    </source>
</evidence>
<reference evidence="21 22" key="1">
    <citation type="journal article" date="2011" name="Genome Biol. Evol.">
        <title>Reductive evolution of bacterial genome in insect gut environment.</title>
        <authorList>
            <person name="Nikoh N."/>
            <person name="Hosokawa T."/>
            <person name="Ohshima K."/>
            <person name="Hattori M."/>
            <person name="Fukatsu T."/>
        </authorList>
    </citation>
    <scope>NUCLEOTIDE SEQUENCE [LARGE SCALE GENOMIC DNA]</scope>
    <source>
        <strain evidence="21 22">Mpkobe</strain>
    </source>
</reference>
<feature type="transmembrane region" description="Helical" evidence="19">
    <location>
        <begin position="28"/>
        <end position="50"/>
    </location>
</feature>
<dbReference type="RefSeq" id="WP_041069284.1">
    <property type="nucleotide sequence ID" value="NZ_AP010872.1"/>
</dbReference>
<evidence type="ECO:0000256" key="11">
    <source>
        <dbReference type="ARBA" id="ARBA00023136"/>
    </source>
</evidence>
<dbReference type="KEGG" id="icp:ICMP_349"/>
<evidence type="ECO:0000256" key="18">
    <source>
        <dbReference type="RuleBase" id="RU003376"/>
    </source>
</evidence>
<evidence type="ECO:0000256" key="1">
    <source>
        <dbReference type="ARBA" id="ARBA00004651"/>
    </source>
</evidence>
<dbReference type="InterPro" id="IPR033946">
    <property type="entry name" value="Ubiquinol_oxase_su3_dom"/>
</dbReference>
<evidence type="ECO:0000256" key="2">
    <source>
        <dbReference type="ARBA" id="ARBA00010581"/>
    </source>
</evidence>
<evidence type="ECO:0000256" key="14">
    <source>
        <dbReference type="ARBA" id="ARBA00031884"/>
    </source>
</evidence>
<dbReference type="EMBL" id="AP010872">
    <property type="protein sequence ID" value="BAH83202.1"/>
    <property type="molecule type" value="Genomic_DNA"/>
</dbReference>
<dbReference type="NCBIfam" id="TIGR02842">
    <property type="entry name" value="CyoC"/>
    <property type="match status" value="1"/>
</dbReference>
<comment type="subcellular location">
    <subcellularLocation>
        <location evidence="1 18">Cell membrane</location>
        <topology evidence="1 18">Multi-pass membrane protein</topology>
    </subcellularLocation>
</comment>
<keyword evidence="5" id="KW-0813">Transport</keyword>
<name>C5WCZ6_9ENTR</name>
<evidence type="ECO:0000256" key="3">
    <source>
        <dbReference type="ARBA" id="ARBA00011700"/>
    </source>
</evidence>
<keyword evidence="6" id="KW-1003">Cell membrane</keyword>
<proteinExistence type="inferred from homology"/>
<dbReference type="GO" id="GO:0019646">
    <property type="term" value="P:aerobic electron transport chain"/>
    <property type="evidence" value="ECO:0007669"/>
    <property type="project" value="InterPro"/>
</dbReference>
<evidence type="ECO:0000313" key="22">
    <source>
        <dbReference type="Proteomes" id="UP000061704"/>
    </source>
</evidence>
<evidence type="ECO:0000256" key="9">
    <source>
        <dbReference type="ARBA" id="ARBA00022989"/>
    </source>
</evidence>
<dbReference type="AlphaFoldDB" id="C5WCZ6"/>
<evidence type="ECO:0000256" key="7">
    <source>
        <dbReference type="ARBA" id="ARBA00022692"/>
    </source>
</evidence>